<proteinExistence type="predicted"/>
<sequence length="148" mass="16458">MAPVFDIATRSMIVAYKADGKSNADITALTGVEKRTINGIYARAIERGFDPGQKPLKLLNKYLEDAPRSGRPATKNQQASGKVVEIVRGDRYGREKNCADIAGDLSKEGIEISARILRKAGYKKTKPTRKPGLTKRTRKERLSWCLEH</sequence>
<keyword evidence="4" id="KW-1185">Reference proteome</keyword>
<dbReference type="AlphaFoldDB" id="A0A6A5KSQ6"/>
<gene>
    <name evidence="3" type="ORF">BDW02DRAFT_483141</name>
</gene>
<dbReference type="Pfam" id="PF01498">
    <property type="entry name" value="HTH_Tnp_Tc3_2"/>
    <property type="match status" value="1"/>
</dbReference>
<evidence type="ECO:0000313" key="4">
    <source>
        <dbReference type="Proteomes" id="UP000800040"/>
    </source>
</evidence>
<dbReference type="InterPro" id="IPR002492">
    <property type="entry name" value="Transposase_Tc1-like"/>
</dbReference>
<dbReference type="Proteomes" id="UP000800040">
    <property type="component" value="Unassembled WGS sequence"/>
</dbReference>
<feature type="compositionally biased region" description="Basic residues" evidence="1">
    <location>
        <begin position="123"/>
        <end position="139"/>
    </location>
</feature>
<dbReference type="GO" id="GO:0006313">
    <property type="term" value="P:DNA transposition"/>
    <property type="evidence" value="ECO:0007669"/>
    <property type="project" value="InterPro"/>
</dbReference>
<organism evidence="3 4">
    <name type="scientific">Decorospora gaudefroyi</name>
    <dbReference type="NCBI Taxonomy" id="184978"/>
    <lineage>
        <taxon>Eukaryota</taxon>
        <taxon>Fungi</taxon>
        <taxon>Dikarya</taxon>
        <taxon>Ascomycota</taxon>
        <taxon>Pezizomycotina</taxon>
        <taxon>Dothideomycetes</taxon>
        <taxon>Pleosporomycetidae</taxon>
        <taxon>Pleosporales</taxon>
        <taxon>Pleosporineae</taxon>
        <taxon>Pleosporaceae</taxon>
        <taxon>Decorospora</taxon>
    </lineage>
</organism>
<dbReference type="EMBL" id="ML975246">
    <property type="protein sequence ID" value="KAF1839267.1"/>
    <property type="molecule type" value="Genomic_DNA"/>
</dbReference>
<evidence type="ECO:0000313" key="3">
    <source>
        <dbReference type="EMBL" id="KAF1839267.1"/>
    </source>
</evidence>
<feature type="domain" description="Transposase Tc1-like" evidence="2">
    <location>
        <begin position="84"/>
        <end position="148"/>
    </location>
</feature>
<evidence type="ECO:0000256" key="1">
    <source>
        <dbReference type="SAM" id="MobiDB-lite"/>
    </source>
</evidence>
<reference evidence="3" key="1">
    <citation type="submission" date="2020-01" db="EMBL/GenBank/DDBJ databases">
        <authorList>
            <consortium name="DOE Joint Genome Institute"/>
            <person name="Haridas S."/>
            <person name="Albert R."/>
            <person name="Binder M."/>
            <person name="Bloem J."/>
            <person name="Labutti K."/>
            <person name="Salamov A."/>
            <person name="Andreopoulos B."/>
            <person name="Baker S.E."/>
            <person name="Barry K."/>
            <person name="Bills G."/>
            <person name="Bluhm B.H."/>
            <person name="Cannon C."/>
            <person name="Castanera R."/>
            <person name="Culley D.E."/>
            <person name="Daum C."/>
            <person name="Ezra D."/>
            <person name="Gonzalez J.B."/>
            <person name="Henrissat B."/>
            <person name="Kuo A."/>
            <person name="Liang C."/>
            <person name="Lipzen A."/>
            <person name="Lutzoni F."/>
            <person name="Magnuson J."/>
            <person name="Mondo S."/>
            <person name="Nolan M."/>
            <person name="Ohm R."/>
            <person name="Pangilinan J."/>
            <person name="Park H.-J."/>
            <person name="Ramirez L."/>
            <person name="Alfaro M."/>
            <person name="Sun H."/>
            <person name="Tritt A."/>
            <person name="Yoshinaga Y."/>
            <person name="Zwiers L.-H."/>
            <person name="Turgeon B.G."/>
            <person name="Goodwin S.B."/>
            <person name="Spatafora J.W."/>
            <person name="Crous P.W."/>
            <person name="Grigoriev I.V."/>
        </authorList>
    </citation>
    <scope>NUCLEOTIDE SEQUENCE</scope>
    <source>
        <strain evidence="3">P77</strain>
    </source>
</reference>
<evidence type="ECO:0000259" key="2">
    <source>
        <dbReference type="Pfam" id="PF01498"/>
    </source>
</evidence>
<accession>A0A6A5KSQ6</accession>
<name>A0A6A5KSQ6_9PLEO</name>
<dbReference type="GO" id="GO:0015074">
    <property type="term" value="P:DNA integration"/>
    <property type="evidence" value="ECO:0007669"/>
    <property type="project" value="InterPro"/>
</dbReference>
<dbReference type="OrthoDB" id="4156902at2759"/>
<feature type="region of interest" description="Disordered" evidence="1">
    <location>
        <begin position="123"/>
        <end position="148"/>
    </location>
</feature>
<dbReference type="GO" id="GO:0003677">
    <property type="term" value="F:DNA binding"/>
    <property type="evidence" value="ECO:0007669"/>
    <property type="project" value="InterPro"/>
</dbReference>
<feature type="non-terminal residue" evidence="3">
    <location>
        <position position="148"/>
    </location>
</feature>
<protein>
    <recommendedName>
        <fullName evidence="2">Transposase Tc1-like domain-containing protein</fullName>
    </recommendedName>
</protein>